<protein>
    <submittedName>
        <fullName evidence="2">Uncharacterized protein</fullName>
    </submittedName>
</protein>
<organism evidence="2 3">
    <name type="scientific">Stereum hirsutum (strain FP-91666)</name>
    <name type="common">White-rot fungus</name>
    <dbReference type="NCBI Taxonomy" id="721885"/>
    <lineage>
        <taxon>Eukaryota</taxon>
        <taxon>Fungi</taxon>
        <taxon>Dikarya</taxon>
        <taxon>Basidiomycota</taxon>
        <taxon>Agaricomycotina</taxon>
        <taxon>Agaricomycetes</taxon>
        <taxon>Russulales</taxon>
        <taxon>Stereaceae</taxon>
        <taxon>Stereum</taxon>
    </lineage>
</organism>
<feature type="compositionally biased region" description="Low complexity" evidence="1">
    <location>
        <begin position="333"/>
        <end position="367"/>
    </location>
</feature>
<feature type="compositionally biased region" description="Polar residues" evidence="1">
    <location>
        <begin position="309"/>
        <end position="324"/>
    </location>
</feature>
<proteinExistence type="predicted"/>
<gene>
    <name evidence="2" type="ORF">STEHIDRAFT_143171</name>
</gene>
<keyword evidence="3" id="KW-1185">Reference proteome</keyword>
<dbReference type="AlphaFoldDB" id="R7RYN6"/>
<evidence type="ECO:0000313" key="2">
    <source>
        <dbReference type="EMBL" id="EIM79442.1"/>
    </source>
</evidence>
<dbReference type="EMBL" id="JH687404">
    <property type="protein sequence ID" value="EIM79442.1"/>
    <property type="molecule type" value="Genomic_DNA"/>
</dbReference>
<evidence type="ECO:0000256" key="1">
    <source>
        <dbReference type="SAM" id="MobiDB-lite"/>
    </source>
</evidence>
<feature type="compositionally biased region" description="Polar residues" evidence="1">
    <location>
        <begin position="263"/>
        <end position="301"/>
    </location>
</feature>
<dbReference type="Proteomes" id="UP000053927">
    <property type="component" value="Unassembled WGS sequence"/>
</dbReference>
<feature type="compositionally biased region" description="Low complexity" evidence="1">
    <location>
        <begin position="189"/>
        <end position="212"/>
    </location>
</feature>
<sequence>MPSATKESNKKPAVDSEPLSPFLTTLETDISNIQAALSGTRSRVNSAEARYTLDELDALTRSIAITASERYAESMKVARTSSKEDSEASAAEGKGKEGIGAGGEAGTEGGNEKAGSEAGVIGRRKETREVKVTGGGEGRKGGLGDISKARNDVKDANPKASRPHAKSSTPASPTKMRTSTSHPPSSYRSGHGITSSKSHSSLTPHSPTSPITRKTSTSGMQKSQSTHLPSTQISSSTDAATPSIATSTTNHHERTISPPPSGSPQRTKPSDLPNVSSTSRKTTSSAHAQTQGIPTKFSITLSPFKYRTNPINPRSSTNHASSSHIARPVKPDSSSLQSSSVTASSESSPSLKSASLSPSSTIGSGLSSWTLDALSRSSSRASLVG</sequence>
<feature type="region of interest" description="Disordered" evidence="1">
    <location>
        <begin position="74"/>
        <end position="367"/>
    </location>
</feature>
<feature type="compositionally biased region" description="Basic and acidic residues" evidence="1">
    <location>
        <begin position="123"/>
        <end position="157"/>
    </location>
</feature>
<evidence type="ECO:0000313" key="3">
    <source>
        <dbReference type="Proteomes" id="UP000053927"/>
    </source>
</evidence>
<dbReference type="RefSeq" id="XP_007311403.1">
    <property type="nucleotide sequence ID" value="XM_007311341.1"/>
</dbReference>
<name>R7RYN6_STEHR</name>
<reference evidence="3" key="1">
    <citation type="journal article" date="2012" name="Science">
        <title>The Paleozoic origin of enzymatic lignin decomposition reconstructed from 31 fungal genomes.</title>
        <authorList>
            <person name="Floudas D."/>
            <person name="Binder M."/>
            <person name="Riley R."/>
            <person name="Barry K."/>
            <person name="Blanchette R.A."/>
            <person name="Henrissat B."/>
            <person name="Martinez A.T."/>
            <person name="Otillar R."/>
            <person name="Spatafora J.W."/>
            <person name="Yadav J.S."/>
            <person name="Aerts A."/>
            <person name="Benoit I."/>
            <person name="Boyd A."/>
            <person name="Carlson A."/>
            <person name="Copeland A."/>
            <person name="Coutinho P.M."/>
            <person name="de Vries R.P."/>
            <person name="Ferreira P."/>
            <person name="Findley K."/>
            <person name="Foster B."/>
            <person name="Gaskell J."/>
            <person name="Glotzer D."/>
            <person name="Gorecki P."/>
            <person name="Heitman J."/>
            <person name="Hesse C."/>
            <person name="Hori C."/>
            <person name="Igarashi K."/>
            <person name="Jurgens J.A."/>
            <person name="Kallen N."/>
            <person name="Kersten P."/>
            <person name="Kohler A."/>
            <person name="Kuees U."/>
            <person name="Kumar T.K.A."/>
            <person name="Kuo A."/>
            <person name="LaButti K."/>
            <person name="Larrondo L.F."/>
            <person name="Lindquist E."/>
            <person name="Ling A."/>
            <person name="Lombard V."/>
            <person name="Lucas S."/>
            <person name="Lundell T."/>
            <person name="Martin R."/>
            <person name="McLaughlin D.J."/>
            <person name="Morgenstern I."/>
            <person name="Morin E."/>
            <person name="Murat C."/>
            <person name="Nagy L.G."/>
            <person name="Nolan M."/>
            <person name="Ohm R.A."/>
            <person name="Patyshakuliyeva A."/>
            <person name="Rokas A."/>
            <person name="Ruiz-Duenas F.J."/>
            <person name="Sabat G."/>
            <person name="Salamov A."/>
            <person name="Samejima M."/>
            <person name="Schmutz J."/>
            <person name="Slot J.C."/>
            <person name="St John F."/>
            <person name="Stenlid J."/>
            <person name="Sun H."/>
            <person name="Sun S."/>
            <person name="Syed K."/>
            <person name="Tsang A."/>
            <person name="Wiebenga A."/>
            <person name="Young D."/>
            <person name="Pisabarro A."/>
            <person name="Eastwood D.C."/>
            <person name="Martin F."/>
            <person name="Cullen D."/>
            <person name="Grigoriev I.V."/>
            <person name="Hibbett D.S."/>
        </authorList>
    </citation>
    <scope>NUCLEOTIDE SEQUENCE [LARGE SCALE GENOMIC DNA]</scope>
    <source>
        <strain evidence="3">FP-91666</strain>
    </source>
</reference>
<accession>R7RYN6</accession>
<feature type="compositionally biased region" description="Polar residues" evidence="1">
    <location>
        <begin position="213"/>
        <end position="249"/>
    </location>
</feature>
<feature type="region of interest" description="Disordered" evidence="1">
    <location>
        <begin position="1"/>
        <end position="20"/>
    </location>
</feature>
<feature type="compositionally biased region" description="Gly residues" evidence="1">
    <location>
        <begin position="98"/>
        <end position="109"/>
    </location>
</feature>
<dbReference type="GeneID" id="18799169"/>
<dbReference type="KEGG" id="shs:STEHIDRAFT_143171"/>
<feature type="compositionally biased region" description="Polar residues" evidence="1">
    <location>
        <begin position="166"/>
        <end position="188"/>
    </location>
</feature>